<feature type="compositionally biased region" description="Basic and acidic residues" evidence="1">
    <location>
        <begin position="617"/>
        <end position="626"/>
    </location>
</feature>
<sequence length="1132" mass="124327">MSQILEGALINPDDNAACQSLHLFLSKGTITNSETLPTTTKACLEAFCKDNRSVARRRWTGLALAKVIESRPQVLPHLQHAPGDLARVGTVILESTETEEIKIVAGLIIRAGLSNGIEFADFWAVEKVHTTAKCFPKDADTRWMEGFQDYLDTLSALIPLGGPPSQLSIEYPLALIATDGYKWWKGHDEGFPILLIESHAVTIITPEPALRNMQFICIPKRSIQDLKCQPYDAYDSQDRQSLTRPWQVVLKLRTDFTSYEVNCQQRIGDEFAILLQDDKKAKECGACIKEILLAREPSGHDNAKSGPSREGDSCDETTNNEASALSKGGVVEFRKSQREANTLTAGAQTHQFASEDADEARSKPAQTKRGALPAIKKSLDLNGTASGQDTAQTDYEFPDHSPSIKRSTLAKPKKPFSSRKQPPVPRKTLENSARPNPTASRLNTKNQHVTESDDAAGVQHDDDSSISGISDGAEQESKPISLSRISKSGYHQAGRSRRQVSDVFGIPQDTQEEEQGVQRGVKRTRARAVKYKEGSSPEEDSDSDFTENRKTKKPRGRPSKTTSKKDASKTSPAKAAGSRKPVQTKSSTQRLHPLKGSLLANLQSEPNAKRSRNGRASKADAEHDIAQRPPVTVRKDQKTKTTARLEQTDPSSEADILGKLLEAESDDGPNNDQTAVIKAKGAVASTKRPSVRPTPSTTPVKRAKLDHGRMNTNAEAGESIILKPLPPMAPVRVLQDPSSPCHNRAHGSMQAPPKPPIEDTLHAVSPKKHHRTGRSQKQIDERQTPVHQLSKRTQSGMSGSVEILSSNSKRTPASPRAASTAISGHADEHQVIMEKEIAEHKIEKSDPFRFQKPKANAFLQRLAGGRTASQSHEEEEGSSQRHPIALGDSPSSFSSEAFPPTSHSPAKSDNHTGITQPVEMLEIRAPDRARPVRSRPIQEPSTAVVTETSAYLSQAAQHARREEAGVHSPVDNTEMEGNTLVDLEEPQLPGSKASAMQLRSSPPPMDNSPSSHSSTSAEPEPKTDSPVPASEAEEMEWESSLRPYQRDLKDQLFRVSNRVLRHIVDNETAVSDIADTYAKDGQHSLDLLLQDHEKEFDAMRKDVRQKKAKMNNASEKMLSRLRRERQGVLDDE</sequence>
<feature type="compositionally biased region" description="Basic and acidic residues" evidence="1">
    <location>
        <begin position="825"/>
        <end position="849"/>
    </location>
</feature>
<evidence type="ECO:0000313" key="2">
    <source>
        <dbReference type="EMBL" id="KAF1971397.1"/>
    </source>
</evidence>
<feature type="compositionally biased region" description="Low complexity" evidence="1">
    <location>
        <begin position="1007"/>
        <end position="1018"/>
    </location>
</feature>
<keyword evidence="3" id="KW-1185">Reference proteome</keyword>
<feature type="compositionally biased region" description="Polar residues" evidence="1">
    <location>
        <begin position="581"/>
        <end position="590"/>
    </location>
</feature>
<feature type="compositionally biased region" description="Polar residues" evidence="1">
    <location>
        <begin position="939"/>
        <end position="956"/>
    </location>
</feature>
<evidence type="ECO:0000313" key="3">
    <source>
        <dbReference type="Proteomes" id="UP000800036"/>
    </source>
</evidence>
<feature type="compositionally biased region" description="Basic residues" evidence="1">
    <location>
        <begin position="765"/>
        <end position="774"/>
    </location>
</feature>
<feature type="region of interest" description="Disordered" evidence="1">
    <location>
        <begin position="1103"/>
        <end position="1132"/>
    </location>
</feature>
<feature type="compositionally biased region" description="Polar residues" evidence="1">
    <location>
        <begin position="430"/>
        <end position="449"/>
    </location>
</feature>
<protein>
    <submittedName>
        <fullName evidence="2">Uncharacterized protein</fullName>
    </submittedName>
</protein>
<feature type="compositionally biased region" description="Basic residues" evidence="1">
    <location>
        <begin position="520"/>
        <end position="529"/>
    </location>
</feature>
<evidence type="ECO:0000256" key="1">
    <source>
        <dbReference type="SAM" id="MobiDB-lite"/>
    </source>
</evidence>
<feature type="compositionally biased region" description="Basic and acidic residues" evidence="1">
    <location>
        <begin position="298"/>
        <end position="312"/>
    </location>
</feature>
<name>A0A6A5VDU2_9PLEO</name>
<dbReference type="Proteomes" id="UP000800036">
    <property type="component" value="Unassembled WGS sequence"/>
</dbReference>
<feature type="compositionally biased region" description="Acidic residues" evidence="1">
    <location>
        <begin position="536"/>
        <end position="545"/>
    </location>
</feature>
<feature type="compositionally biased region" description="Basic and acidic residues" evidence="1">
    <location>
        <begin position="921"/>
        <end position="930"/>
    </location>
</feature>
<proteinExistence type="predicted"/>
<feature type="region of interest" description="Disordered" evidence="1">
    <location>
        <begin position="298"/>
        <end position="710"/>
    </location>
</feature>
<feature type="compositionally biased region" description="Polar residues" evidence="1">
    <location>
        <begin position="785"/>
        <end position="811"/>
    </location>
</feature>
<feature type="compositionally biased region" description="Polar residues" evidence="1">
    <location>
        <begin position="903"/>
        <end position="915"/>
    </location>
</feature>
<dbReference type="EMBL" id="ML976693">
    <property type="protein sequence ID" value="KAF1971397.1"/>
    <property type="molecule type" value="Genomic_DNA"/>
</dbReference>
<feature type="region of interest" description="Disordered" evidence="1">
    <location>
        <begin position="730"/>
        <end position="1043"/>
    </location>
</feature>
<dbReference type="AlphaFoldDB" id="A0A6A5VDU2"/>
<feature type="compositionally biased region" description="Low complexity" evidence="1">
    <location>
        <begin position="685"/>
        <end position="700"/>
    </location>
</feature>
<feature type="compositionally biased region" description="Polar residues" evidence="1">
    <location>
        <begin position="381"/>
        <end position="393"/>
    </location>
</feature>
<reference evidence="2" key="1">
    <citation type="journal article" date="2020" name="Stud. Mycol.">
        <title>101 Dothideomycetes genomes: a test case for predicting lifestyles and emergence of pathogens.</title>
        <authorList>
            <person name="Haridas S."/>
            <person name="Albert R."/>
            <person name="Binder M."/>
            <person name="Bloem J."/>
            <person name="Labutti K."/>
            <person name="Salamov A."/>
            <person name="Andreopoulos B."/>
            <person name="Baker S."/>
            <person name="Barry K."/>
            <person name="Bills G."/>
            <person name="Bluhm B."/>
            <person name="Cannon C."/>
            <person name="Castanera R."/>
            <person name="Culley D."/>
            <person name="Daum C."/>
            <person name="Ezra D."/>
            <person name="Gonzalez J."/>
            <person name="Henrissat B."/>
            <person name="Kuo A."/>
            <person name="Liang C."/>
            <person name="Lipzen A."/>
            <person name="Lutzoni F."/>
            <person name="Magnuson J."/>
            <person name="Mondo S."/>
            <person name="Nolan M."/>
            <person name="Ohm R."/>
            <person name="Pangilinan J."/>
            <person name="Park H.-J."/>
            <person name="Ramirez L."/>
            <person name="Alfaro M."/>
            <person name="Sun H."/>
            <person name="Tritt A."/>
            <person name="Yoshinaga Y."/>
            <person name="Zwiers L.-H."/>
            <person name="Turgeon B."/>
            <person name="Goodwin S."/>
            <person name="Spatafora J."/>
            <person name="Crous P."/>
            <person name="Grigoriev I."/>
        </authorList>
    </citation>
    <scope>NUCLEOTIDE SEQUENCE</scope>
    <source>
        <strain evidence="2">CBS 107.79</strain>
    </source>
</reference>
<dbReference type="OrthoDB" id="5374844at2759"/>
<feature type="compositionally biased region" description="Polar residues" evidence="1">
    <location>
        <begin position="339"/>
        <end position="352"/>
    </location>
</feature>
<feature type="compositionally biased region" description="Polar residues" evidence="1">
    <location>
        <begin position="640"/>
        <end position="651"/>
    </location>
</feature>
<gene>
    <name evidence="2" type="ORF">BU23DRAFT_181055</name>
</gene>
<organism evidence="2 3">
    <name type="scientific">Bimuria novae-zelandiae CBS 107.79</name>
    <dbReference type="NCBI Taxonomy" id="1447943"/>
    <lineage>
        <taxon>Eukaryota</taxon>
        <taxon>Fungi</taxon>
        <taxon>Dikarya</taxon>
        <taxon>Ascomycota</taxon>
        <taxon>Pezizomycotina</taxon>
        <taxon>Dothideomycetes</taxon>
        <taxon>Pleosporomycetidae</taxon>
        <taxon>Pleosporales</taxon>
        <taxon>Massarineae</taxon>
        <taxon>Didymosphaeriaceae</taxon>
        <taxon>Bimuria</taxon>
    </lineage>
</organism>
<accession>A0A6A5VDU2</accession>
<feature type="compositionally biased region" description="Low complexity" evidence="1">
    <location>
        <begin position="889"/>
        <end position="901"/>
    </location>
</feature>